<reference evidence="3" key="1">
    <citation type="submission" date="2025-08" db="UniProtKB">
        <authorList>
            <consortium name="RefSeq"/>
        </authorList>
    </citation>
    <scope>IDENTIFICATION</scope>
    <source>
        <tissue evidence="3">Whole sample</tissue>
    </source>
</reference>
<accession>A0A8B8ECJ5</accession>
<protein>
    <submittedName>
        <fullName evidence="3">Uncharacterized protein LOC111133613</fullName>
    </submittedName>
</protein>
<feature type="compositionally biased region" description="Basic and acidic residues" evidence="1">
    <location>
        <begin position="129"/>
        <end position="152"/>
    </location>
</feature>
<sequence>MSVAVGQNCSQVLSLSSPDVVPCAARVEPTVVSLKPNAGSSQNFIPLYCISIGERIHLVIRTGMGCSSSQVSLPPEPLRSKDGGSDIRTTDIVDWDFLQDKMGQNKEGMRKLSPAESRKMSNSDSVLSQKRESDDTKHSEHFKVIKQEDKPQRKLKSKQRLNPIATQMTLQEVDEIE</sequence>
<evidence type="ECO:0000256" key="1">
    <source>
        <dbReference type="SAM" id="MobiDB-lite"/>
    </source>
</evidence>
<dbReference type="KEGG" id="cvn:111133613"/>
<proteinExistence type="predicted"/>
<dbReference type="RefSeq" id="XP_022337845.1">
    <property type="nucleotide sequence ID" value="XM_022482137.1"/>
</dbReference>
<feature type="region of interest" description="Disordered" evidence="1">
    <location>
        <begin position="68"/>
        <end position="87"/>
    </location>
</feature>
<dbReference type="AlphaFoldDB" id="A0A8B8ECJ5"/>
<evidence type="ECO:0000313" key="3">
    <source>
        <dbReference type="RefSeq" id="XP_022337845.1"/>
    </source>
</evidence>
<keyword evidence="2" id="KW-1185">Reference proteome</keyword>
<dbReference type="GeneID" id="111133613"/>
<feature type="compositionally biased region" description="Basic and acidic residues" evidence="1">
    <location>
        <begin position="78"/>
        <end position="87"/>
    </location>
</feature>
<name>A0A8B8ECJ5_CRAVI</name>
<gene>
    <name evidence="3" type="primary">LOC111133613</name>
</gene>
<evidence type="ECO:0000313" key="2">
    <source>
        <dbReference type="Proteomes" id="UP000694844"/>
    </source>
</evidence>
<feature type="region of interest" description="Disordered" evidence="1">
    <location>
        <begin position="98"/>
        <end position="177"/>
    </location>
</feature>
<dbReference type="Proteomes" id="UP000694844">
    <property type="component" value="Chromosome 5"/>
</dbReference>
<organism evidence="2 3">
    <name type="scientific">Crassostrea virginica</name>
    <name type="common">Eastern oyster</name>
    <dbReference type="NCBI Taxonomy" id="6565"/>
    <lineage>
        <taxon>Eukaryota</taxon>
        <taxon>Metazoa</taxon>
        <taxon>Spiralia</taxon>
        <taxon>Lophotrochozoa</taxon>
        <taxon>Mollusca</taxon>
        <taxon>Bivalvia</taxon>
        <taxon>Autobranchia</taxon>
        <taxon>Pteriomorphia</taxon>
        <taxon>Ostreida</taxon>
        <taxon>Ostreoidea</taxon>
        <taxon>Ostreidae</taxon>
        <taxon>Crassostrea</taxon>
    </lineage>
</organism>